<name>A0ABQ6CJU6_9HYPH</name>
<keyword evidence="1" id="KW-0732">Signal</keyword>
<reference evidence="3" key="1">
    <citation type="journal article" date="2019" name="Int. J. Syst. Evol. Microbiol.">
        <title>The Global Catalogue of Microorganisms (GCM) 10K type strain sequencing project: providing services to taxonomists for standard genome sequencing and annotation.</title>
        <authorList>
            <consortium name="The Broad Institute Genomics Platform"/>
            <consortium name="The Broad Institute Genome Sequencing Center for Infectious Disease"/>
            <person name="Wu L."/>
            <person name="Ma J."/>
        </authorList>
    </citation>
    <scope>NUCLEOTIDE SEQUENCE [LARGE SCALE GENOMIC DNA]</scope>
    <source>
        <strain evidence="3">NBRC 101365</strain>
    </source>
</reference>
<gene>
    <name evidence="2" type="ORF">GCM10007874_30050</name>
</gene>
<comment type="caution">
    <text evidence="2">The sequence shown here is derived from an EMBL/GenBank/DDBJ whole genome shotgun (WGS) entry which is preliminary data.</text>
</comment>
<proteinExistence type="predicted"/>
<protein>
    <recommendedName>
        <fullName evidence="4">Outer membrane lipoprotein-sorting protein</fullName>
    </recommendedName>
</protein>
<evidence type="ECO:0000256" key="1">
    <source>
        <dbReference type="SAM" id="SignalP"/>
    </source>
</evidence>
<accession>A0ABQ6CJU6</accession>
<sequence length="202" mass="21525">MRYLPATLALAALLAASSLAYADCTADFAAVMQAYHDAGPRKVETELTFTTSRPGESSTRTSIAKIVLPDALDLHSEDSGNRNQRDAILVGGKGFAKVDGGWTALPDEAIGELHTLFLADGFMGEEPKNIQCLGGKKLGHKPVSVYSFEIPGSPKVMTVTFYVDPATKRPLKASGMAAMQAGGEDMKISYTYDPKIKVLAPN</sequence>
<organism evidence="2 3">
    <name type="scientific">Labrys miyagiensis</name>
    <dbReference type="NCBI Taxonomy" id="346912"/>
    <lineage>
        <taxon>Bacteria</taxon>
        <taxon>Pseudomonadati</taxon>
        <taxon>Pseudomonadota</taxon>
        <taxon>Alphaproteobacteria</taxon>
        <taxon>Hyphomicrobiales</taxon>
        <taxon>Xanthobacteraceae</taxon>
        <taxon>Labrys</taxon>
    </lineage>
</organism>
<dbReference type="RefSeq" id="WP_284313062.1">
    <property type="nucleotide sequence ID" value="NZ_BSPC01000026.1"/>
</dbReference>
<feature type="signal peptide" evidence="1">
    <location>
        <begin position="1"/>
        <end position="22"/>
    </location>
</feature>
<dbReference type="EMBL" id="BSPC01000026">
    <property type="protein sequence ID" value="GLS19988.1"/>
    <property type="molecule type" value="Genomic_DNA"/>
</dbReference>
<evidence type="ECO:0000313" key="2">
    <source>
        <dbReference type="EMBL" id="GLS19988.1"/>
    </source>
</evidence>
<dbReference type="Proteomes" id="UP001156882">
    <property type="component" value="Unassembled WGS sequence"/>
</dbReference>
<feature type="chain" id="PRO_5046497968" description="Outer membrane lipoprotein-sorting protein" evidence="1">
    <location>
        <begin position="23"/>
        <end position="202"/>
    </location>
</feature>
<evidence type="ECO:0000313" key="3">
    <source>
        <dbReference type="Proteomes" id="UP001156882"/>
    </source>
</evidence>
<evidence type="ECO:0008006" key="4">
    <source>
        <dbReference type="Google" id="ProtNLM"/>
    </source>
</evidence>
<keyword evidence="3" id="KW-1185">Reference proteome</keyword>